<dbReference type="InterPro" id="IPR008456">
    <property type="entry name" value="Collagen-bd_dom"/>
</dbReference>
<feature type="chain" id="PRO_5004891557" evidence="7">
    <location>
        <begin position="29"/>
        <end position="377"/>
    </location>
</feature>
<dbReference type="EMBL" id="AODE01000029">
    <property type="protein sequence ID" value="EUJ26714.1"/>
    <property type="molecule type" value="Genomic_DNA"/>
</dbReference>
<keyword evidence="3" id="KW-0964">Secreted</keyword>
<dbReference type="Pfam" id="PF05737">
    <property type="entry name" value="Collagen_bind"/>
    <property type="match status" value="1"/>
</dbReference>
<gene>
    <name evidence="10" type="ORF">PCORN_14414</name>
</gene>
<dbReference type="GO" id="GO:0005518">
    <property type="term" value="F:collagen binding"/>
    <property type="evidence" value="ECO:0007669"/>
    <property type="project" value="InterPro"/>
</dbReference>
<keyword evidence="2" id="KW-0134">Cell wall</keyword>
<sequence>MKKTIYFLMGLLLLGVSLSGIGGQEAKAATDYGSQFFTQVELQNKNGVASTDFKENDRVKVVYNWDLTQAVHSGETMTMPLPEQLEYVSFAPFLLKDNDGNTVAAAVVDPINNQIILTFTSFVDTHTDIKGSMFFYADFNKDTIVTDQTNPIAFPVGGDYTTLGVMIHKVTSGGGGTVTPTVVFKQGRIDDKDSSLINWTVTLNNALVDIDDAYYTDIMGAGQTLSGQVKLKYRDADKKERYSRSETVTLDTNRSFRLELGDLQDTSVVITYQTKMAGGQFSYKNIAKIGGANIEEQTRNATVNDYSGGGEGEGDGGNNPPPVDPPTTPDPPIVTPNPSTDPIVVTPAIPEVTTMIDGDNEIQIYVVKKRGYTTKYC</sequence>
<dbReference type="AlphaFoldDB" id="W7BHW7"/>
<comment type="subcellular location">
    <subcellularLocation>
        <location evidence="1">Secreted</location>
        <location evidence="1">Cell wall</location>
        <topology evidence="1">Peptidoglycan-anchor</topology>
    </subcellularLocation>
</comment>
<protein>
    <submittedName>
        <fullName evidence="10">LysM domain-containing protein</fullName>
    </submittedName>
</protein>
<dbReference type="RefSeq" id="WP_051999447.1">
    <property type="nucleotide sequence ID" value="NZ_AODE01000029.1"/>
</dbReference>
<evidence type="ECO:0000313" key="11">
    <source>
        <dbReference type="Proteomes" id="UP000019254"/>
    </source>
</evidence>
<keyword evidence="5" id="KW-0572">Peptidoglycan-anchor</keyword>
<dbReference type="GO" id="GO:0007155">
    <property type="term" value="P:cell adhesion"/>
    <property type="evidence" value="ECO:0007669"/>
    <property type="project" value="InterPro"/>
</dbReference>
<dbReference type="InterPro" id="IPR041171">
    <property type="entry name" value="SDR_Ig"/>
</dbReference>
<feature type="domain" description="SDR-like Ig" evidence="9">
    <location>
        <begin position="53"/>
        <end position="148"/>
    </location>
</feature>
<reference evidence="10 11" key="1">
    <citation type="journal article" date="2014" name="Int. J. Syst. Evol. Microbiol.">
        <title>Listeria floridensis sp. nov., Listeria aquatica sp. nov., Listeria cornellensis sp. nov., Listeria riparia sp. nov. and Listeria grandensis sp. nov., from agricultural and natural environments.</title>
        <authorList>
            <person name="den Bakker H.C."/>
            <person name="Warchocki S."/>
            <person name="Wright E.M."/>
            <person name="Allred A.F."/>
            <person name="Ahlstrom C."/>
            <person name="Manuel C.S."/>
            <person name="Stasiewicz M.J."/>
            <person name="Burrell A."/>
            <person name="Roof S."/>
            <person name="Strawn L."/>
            <person name="Fortes E.D."/>
            <person name="Nightingale K.K."/>
            <person name="Kephart D."/>
            <person name="Wiedmann M."/>
        </authorList>
    </citation>
    <scope>NUCLEOTIDE SEQUENCE [LARGE SCALE GENOMIC DNA]</scope>
    <source>
        <strain evidence="11">FSL F6-969</strain>
    </source>
</reference>
<evidence type="ECO:0000256" key="5">
    <source>
        <dbReference type="ARBA" id="ARBA00023088"/>
    </source>
</evidence>
<evidence type="ECO:0000256" key="6">
    <source>
        <dbReference type="SAM" id="MobiDB-lite"/>
    </source>
</evidence>
<dbReference type="PATRIC" id="fig|1265820.5.peg.2845"/>
<dbReference type="Pfam" id="PF17961">
    <property type="entry name" value="Big_8"/>
    <property type="match status" value="1"/>
</dbReference>
<dbReference type="InterPro" id="IPR011252">
    <property type="entry name" value="Fibrogen-bd_dom1"/>
</dbReference>
<accession>W7BHW7</accession>
<organism evidence="10 11">
    <name type="scientific">Listeria cornellensis FSL F6-0969</name>
    <dbReference type="NCBI Taxonomy" id="1265820"/>
    <lineage>
        <taxon>Bacteria</taxon>
        <taxon>Bacillati</taxon>
        <taxon>Bacillota</taxon>
        <taxon>Bacilli</taxon>
        <taxon>Bacillales</taxon>
        <taxon>Listeriaceae</taxon>
        <taxon>Listeria</taxon>
    </lineage>
</organism>
<evidence type="ECO:0000313" key="10">
    <source>
        <dbReference type="EMBL" id="EUJ26714.1"/>
    </source>
</evidence>
<evidence type="ECO:0000256" key="7">
    <source>
        <dbReference type="SAM" id="SignalP"/>
    </source>
</evidence>
<proteinExistence type="predicted"/>
<evidence type="ECO:0000259" key="8">
    <source>
        <dbReference type="Pfam" id="PF05737"/>
    </source>
</evidence>
<dbReference type="Proteomes" id="UP000019254">
    <property type="component" value="Unassembled WGS sequence"/>
</dbReference>
<evidence type="ECO:0000256" key="1">
    <source>
        <dbReference type="ARBA" id="ARBA00004168"/>
    </source>
</evidence>
<dbReference type="SUPFAM" id="SSF49401">
    <property type="entry name" value="Bacterial adhesins"/>
    <property type="match status" value="2"/>
</dbReference>
<evidence type="ECO:0000256" key="2">
    <source>
        <dbReference type="ARBA" id="ARBA00022512"/>
    </source>
</evidence>
<feature type="signal peptide" evidence="7">
    <location>
        <begin position="1"/>
        <end position="28"/>
    </location>
</feature>
<dbReference type="STRING" id="1265820.PCORN_14414"/>
<dbReference type="Gene3D" id="2.60.40.740">
    <property type="match status" value="1"/>
</dbReference>
<dbReference type="Gene3D" id="2.60.40.1280">
    <property type="match status" value="1"/>
</dbReference>
<feature type="compositionally biased region" description="Pro residues" evidence="6">
    <location>
        <begin position="319"/>
        <end position="335"/>
    </location>
</feature>
<feature type="compositionally biased region" description="Gly residues" evidence="6">
    <location>
        <begin position="307"/>
        <end position="317"/>
    </location>
</feature>
<comment type="caution">
    <text evidence="10">The sequence shown here is derived from an EMBL/GenBank/DDBJ whole genome shotgun (WGS) entry which is preliminary data.</text>
</comment>
<keyword evidence="11" id="KW-1185">Reference proteome</keyword>
<evidence type="ECO:0000256" key="4">
    <source>
        <dbReference type="ARBA" id="ARBA00022729"/>
    </source>
</evidence>
<feature type="domain" description="Collagen binding" evidence="8">
    <location>
        <begin position="181"/>
        <end position="299"/>
    </location>
</feature>
<keyword evidence="4 7" id="KW-0732">Signal</keyword>
<name>W7BHW7_9LIST</name>
<feature type="region of interest" description="Disordered" evidence="6">
    <location>
        <begin position="298"/>
        <end position="345"/>
    </location>
</feature>
<evidence type="ECO:0000259" key="9">
    <source>
        <dbReference type="Pfam" id="PF17961"/>
    </source>
</evidence>
<evidence type="ECO:0000256" key="3">
    <source>
        <dbReference type="ARBA" id="ARBA00022525"/>
    </source>
</evidence>
<dbReference type="InterPro" id="IPR008966">
    <property type="entry name" value="Adhesion_dom_sf"/>
</dbReference>
<dbReference type="OrthoDB" id="2812205at2"/>